<comment type="caution">
    <text evidence="1">The sequence shown here is derived from an EMBL/GenBank/DDBJ whole genome shotgun (WGS) entry which is preliminary data.</text>
</comment>
<accession>A0A0E9N215</accession>
<evidence type="ECO:0000313" key="1">
    <source>
        <dbReference type="EMBL" id="GAO43848.1"/>
    </source>
</evidence>
<dbReference type="EMBL" id="BBWV01000002">
    <property type="protein sequence ID" value="GAO43848.1"/>
    <property type="molecule type" value="Genomic_DNA"/>
</dbReference>
<reference evidence="1 2" key="1">
    <citation type="submission" date="2015-04" db="EMBL/GenBank/DDBJ databases">
        <title>Whole genome shotgun sequence of Flavihumibacter petaseus NBRC 106054.</title>
        <authorList>
            <person name="Miyazawa S."/>
            <person name="Hosoyama A."/>
            <person name="Hashimoto M."/>
            <person name="Noguchi M."/>
            <person name="Tsuchikane K."/>
            <person name="Ohji S."/>
            <person name="Yamazoe A."/>
            <person name="Ichikawa N."/>
            <person name="Kimura A."/>
            <person name="Fujita N."/>
        </authorList>
    </citation>
    <scope>NUCLEOTIDE SEQUENCE [LARGE SCALE GENOMIC DNA]</scope>
    <source>
        <strain evidence="1 2">NBRC 106054</strain>
    </source>
</reference>
<dbReference type="AlphaFoldDB" id="A0A0E9N215"/>
<proteinExistence type="predicted"/>
<dbReference type="STRING" id="1220578.FPE01S_02_09540"/>
<dbReference type="Proteomes" id="UP000033121">
    <property type="component" value="Unassembled WGS sequence"/>
</dbReference>
<organism evidence="1 2">
    <name type="scientific">Flavihumibacter petaseus NBRC 106054</name>
    <dbReference type="NCBI Taxonomy" id="1220578"/>
    <lineage>
        <taxon>Bacteria</taxon>
        <taxon>Pseudomonadati</taxon>
        <taxon>Bacteroidota</taxon>
        <taxon>Chitinophagia</taxon>
        <taxon>Chitinophagales</taxon>
        <taxon>Chitinophagaceae</taxon>
        <taxon>Flavihumibacter</taxon>
    </lineage>
</organism>
<protein>
    <submittedName>
        <fullName evidence="1">Uncharacterized protein</fullName>
    </submittedName>
</protein>
<name>A0A0E9N215_9BACT</name>
<sequence>MVDQANNSFSLYKDDTATATLYDALAYSYQLNSDGFLVKCFQPGENGTRNTVEIQRHDNNQIKTIKSTDAYGFSTTTWFDYSVEDGRTVIRTTNNPVDGWTTAATGTTRCVYDANNKVVRTTGYSFAYQKGNMVMCATDYTLPDVFENIRVSYYRGGRSGRLDFLMRTILGKDYYIEEIRKLYMFSVFGIEGMTSIALSDGSPIQELEYQFSTGPNSSTEYNRKINFSYEYDDNGDITSMLQNAQQGVNNRSDRYTFVY</sequence>
<keyword evidence="2" id="KW-1185">Reference proteome</keyword>
<gene>
    <name evidence="1" type="ORF">FPE01S_02_09540</name>
</gene>
<evidence type="ECO:0000313" key="2">
    <source>
        <dbReference type="Proteomes" id="UP000033121"/>
    </source>
</evidence>